<evidence type="ECO:0000313" key="4">
    <source>
        <dbReference type="Proteomes" id="UP001596270"/>
    </source>
</evidence>
<dbReference type="Pfam" id="PF01557">
    <property type="entry name" value="FAA_hydrolase"/>
    <property type="match status" value="1"/>
</dbReference>
<keyword evidence="1 3" id="KW-0456">Lyase</keyword>
<dbReference type="InterPro" id="IPR036663">
    <property type="entry name" value="Fumarylacetoacetase_C_sf"/>
</dbReference>
<reference evidence="4" key="1">
    <citation type="journal article" date="2019" name="Int. J. Syst. Evol. Microbiol.">
        <title>The Global Catalogue of Microorganisms (GCM) 10K type strain sequencing project: providing services to taxonomists for standard genome sequencing and annotation.</title>
        <authorList>
            <consortium name="The Broad Institute Genomics Platform"/>
            <consortium name="The Broad Institute Genome Sequencing Center for Infectious Disease"/>
            <person name="Wu L."/>
            <person name="Ma J."/>
        </authorList>
    </citation>
    <scope>NUCLEOTIDE SEQUENCE [LARGE SCALE GENOMIC DNA]</scope>
    <source>
        <strain evidence="4">CCUG 39402</strain>
    </source>
</reference>
<dbReference type="Proteomes" id="UP001596270">
    <property type="component" value="Unassembled WGS sequence"/>
</dbReference>
<name>A0ABW1TWP1_9BURK</name>
<feature type="domain" description="Fumarylacetoacetase-like C-terminal" evidence="2">
    <location>
        <begin position="78"/>
        <end position="261"/>
    </location>
</feature>
<accession>A0ABW1TWP1</accession>
<comment type="caution">
    <text evidence="3">The sequence shown here is derived from an EMBL/GenBank/DDBJ whole genome shotgun (WGS) entry which is preliminary data.</text>
</comment>
<sequence length="266" mass="28177">MTNDNVERWAARLRTAMQSRTPIAPLRSETQGMDEVAVAGMGYAVQQLNLAHALANGGRIVGRKIGLTSAAVQRQIGVQQPDFGTLLADMIYGDNEVVPMSRLLQPKVEAEVALVLEKDLPHASTTFLDVVNATAYALPAIEIVDSRIAKWDIKFFDTVADNASSGLVVLGGTPKKLHDLDLRTCSMEMTLRGKQVSSGSGADCLGHPLNAAVWLARKMATLGQPLKAGDLILTGALGPMAAVSPGDVFDVRISGLGSVIGKFSES</sequence>
<evidence type="ECO:0000256" key="1">
    <source>
        <dbReference type="ARBA" id="ARBA00023239"/>
    </source>
</evidence>
<keyword evidence="4" id="KW-1185">Reference proteome</keyword>
<dbReference type="PANTHER" id="PTHR30143:SF0">
    <property type="entry name" value="2-KETO-4-PENTENOATE HYDRATASE"/>
    <property type="match status" value="1"/>
</dbReference>
<dbReference type="InterPro" id="IPR050772">
    <property type="entry name" value="Hydratase-Decarb/MhpD_sf"/>
</dbReference>
<dbReference type="GO" id="GO:0008684">
    <property type="term" value="F:2-oxopent-4-enoate hydratase activity"/>
    <property type="evidence" value="ECO:0007669"/>
    <property type="project" value="UniProtKB-EC"/>
</dbReference>
<dbReference type="SUPFAM" id="SSF56529">
    <property type="entry name" value="FAH"/>
    <property type="match status" value="1"/>
</dbReference>
<dbReference type="InterPro" id="IPR011234">
    <property type="entry name" value="Fumarylacetoacetase-like_C"/>
</dbReference>
<protein>
    <submittedName>
        <fullName evidence="3">2-keto-4-pentenoate hydratase</fullName>
        <ecNumber evidence="3">4.2.1.80</ecNumber>
    </submittedName>
</protein>
<dbReference type="EC" id="4.2.1.80" evidence="3"/>
<proteinExistence type="predicted"/>
<dbReference type="Gene3D" id="3.90.850.10">
    <property type="entry name" value="Fumarylacetoacetase-like, C-terminal domain"/>
    <property type="match status" value="1"/>
</dbReference>
<dbReference type="RefSeq" id="WP_371437295.1">
    <property type="nucleotide sequence ID" value="NZ_JBHSRS010000018.1"/>
</dbReference>
<evidence type="ECO:0000259" key="2">
    <source>
        <dbReference type="Pfam" id="PF01557"/>
    </source>
</evidence>
<gene>
    <name evidence="3" type="primary">mhpD</name>
    <name evidence="3" type="ORF">ACFQND_10615</name>
</gene>
<dbReference type="EMBL" id="JBHSRS010000018">
    <property type="protein sequence ID" value="MFC6281685.1"/>
    <property type="molecule type" value="Genomic_DNA"/>
</dbReference>
<organism evidence="3 4">
    <name type="scientific">Polaromonas aquatica</name>
    <dbReference type="NCBI Taxonomy" id="332657"/>
    <lineage>
        <taxon>Bacteria</taxon>
        <taxon>Pseudomonadati</taxon>
        <taxon>Pseudomonadota</taxon>
        <taxon>Betaproteobacteria</taxon>
        <taxon>Burkholderiales</taxon>
        <taxon>Comamonadaceae</taxon>
        <taxon>Polaromonas</taxon>
    </lineage>
</organism>
<evidence type="ECO:0000313" key="3">
    <source>
        <dbReference type="EMBL" id="MFC6281685.1"/>
    </source>
</evidence>
<dbReference type="PANTHER" id="PTHR30143">
    <property type="entry name" value="ACID HYDRATASE"/>
    <property type="match status" value="1"/>
</dbReference>
<dbReference type="NCBIfam" id="NF008461">
    <property type="entry name" value="PRK11342.1"/>
    <property type="match status" value="1"/>
</dbReference>